<feature type="binding site" evidence="14">
    <location>
        <position position="75"/>
    </location>
    <ligand>
        <name>Mg(2+)</name>
        <dbReference type="ChEBI" id="CHEBI:18420"/>
        <label>1</label>
        <note>catalytic</note>
    </ligand>
</feature>
<comment type="catalytic activity">
    <reaction evidence="1">
        <text>a myo-inositol phosphate + H2O = myo-inositol + phosphate</text>
        <dbReference type="Rhea" id="RHEA:24056"/>
        <dbReference type="ChEBI" id="CHEBI:15377"/>
        <dbReference type="ChEBI" id="CHEBI:17268"/>
        <dbReference type="ChEBI" id="CHEBI:43474"/>
        <dbReference type="ChEBI" id="CHEBI:84139"/>
        <dbReference type="EC" id="3.1.3.25"/>
    </reaction>
</comment>
<organism evidence="15 16">
    <name type="scientific">Hypsibius exemplaris</name>
    <name type="common">Freshwater tardigrade</name>
    <dbReference type="NCBI Taxonomy" id="2072580"/>
    <lineage>
        <taxon>Eukaryota</taxon>
        <taxon>Metazoa</taxon>
        <taxon>Ecdysozoa</taxon>
        <taxon>Tardigrada</taxon>
        <taxon>Eutardigrada</taxon>
        <taxon>Parachela</taxon>
        <taxon>Hypsibioidea</taxon>
        <taxon>Hypsibiidae</taxon>
        <taxon>Hypsibius</taxon>
    </lineage>
</organism>
<evidence type="ECO:0000256" key="10">
    <source>
        <dbReference type="ARBA" id="ARBA00022842"/>
    </source>
</evidence>
<dbReference type="SUPFAM" id="SSF56655">
    <property type="entry name" value="Carbohydrate phosphatase"/>
    <property type="match status" value="1"/>
</dbReference>
<evidence type="ECO:0000256" key="5">
    <source>
        <dbReference type="ARBA" id="ARBA00009759"/>
    </source>
</evidence>
<keyword evidence="9" id="KW-0378">Hydrolase</keyword>
<reference evidence="16" key="1">
    <citation type="submission" date="2017-01" db="EMBL/GenBank/DDBJ databases">
        <title>Comparative genomics of anhydrobiosis in the tardigrade Hypsibius dujardini.</title>
        <authorList>
            <person name="Yoshida Y."/>
            <person name="Koutsovoulos G."/>
            <person name="Laetsch D."/>
            <person name="Stevens L."/>
            <person name="Kumar S."/>
            <person name="Horikawa D."/>
            <person name="Ishino K."/>
            <person name="Komine S."/>
            <person name="Tomita M."/>
            <person name="Blaxter M."/>
            <person name="Arakawa K."/>
        </authorList>
    </citation>
    <scope>NUCLEOTIDE SEQUENCE [LARGE SCALE GENOMIC DNA]</scope>
    <source>
        <strain evidence="16">Z151</strain>
    </source>
</reference>
<name>A0A1W0XDS6_HYPEX</name>
<dbReference type="PRINTS" id="PR00377">
    <property type="entry name" value="IMPHPHTASES"/>
</dbReference>
<comment type="cofactor">
    <cofactor evidence="2 14">
        <name>Mg(2+)</name>
        <dbReference type="ChEBI" id="CHEBI:18420"/>
    </cofactor>
</comment>
<feature type="binding site" evidence="14">
    <location>
        <position position="121"/>
    </location>
    <ligand>
        <name>Mg(2+)</name>
        <dbReference type="ChEBI" id="CHEBI:18420"/>
        <label>1</label>
        <note>catalytic</note>
    </ligand>
</feature>
<comment type="caution">
    <text evidence="15">The sequence shown here is derived from an EMBL/GenBank/DDBJ whole genome shotgun (WGS) entry which is preliminary data.</text>
</comment>
<keyword evidence="11" id="KW-1133">Transmembrane helix</keyword>
<dbReference type="InterPro" id="IPR000760">
    <property type="entry name" value="Inositol_monophosphatase-like"/>
</dbReference>
<feature type="binding site" evidence="14">
    <location>
        <position position="250"/>
    </location>
    <ligand>
        <name>Mg(2+)</name>
        <dbReference type="ChEBI" id="CHEBI:18420"/>
        <label>1</label>
        <note>catalytic</note>
    </ligand>
</feature>
<comment type="subcellular location">
    <subcellularLocation>
        <location evidence="3">Membrane</location>
        <topology evidence="3">Single-pass membrane protein</topology>
    </subcellularLocation>
</comment>
<dbReference type="GO" id="GO:0046872">
    <property type="term" value="F:metal ion binding"/>
    <property type="evidence" value="ECO:0007669"/>
    <property type="project" value="UniProtKB-KW"/>
</dbReference>
<evidence type="ECO:0000256" key="14">
    <source>
        <dbReference type="PIRSR" id="PIRSR600760-2"/>
    </source>
</evidence>
<evidence type="ECO:0000256" key="4">
    <source>
        <dbReference type="ARBA" id="ARBA00005152"/>
    </source>
</evidence>
<evidence type="ECO:0000313" key="16">
    <source>
        <dbReference type="Proteomes" id="UP000192578"/>
    </source>
</evidence>
<comment type="pathway">
    <text evidence="4">Polyol metabolism; myo-inositol biosynthesis; myo-inositol from D-glucose 6-phosphate: step 2/2.</text>
</comment>
<dbReference type="GO" id="GO:0012505">
    <property type="term" value="C:endomembrane system"/>
    <property type="evidence" value="ECO:0007669"/>
    <property type="project" value="TreeGrafter"/>
</dbReference>
<proteinExistence type="inferred from homology"/>
<keyword evidence="8 14" id="KW-0479">Metal-binding</keyword>
<dbReference type="OrthoDB" id="74460at2759"/>
<dbReference type="PANTHER" id="PTHR43028:SF4">
    <property type="entry name" value="INOSITOL MONOPHOSPHATASE 3"/>
    <property type="match status" value="1"/>
</dbReference>
<comment type="similarity">
    <text evidence="5">Belongs to the inositol monophosphatase superfamily.</text>
</comment>
<evidence type="ECO:0000256" key="7">
    <source>
        <dbReference type="ARBA" id="ARBA00022692"/>
    </source>
</evidence>
<sequence length="318" mass="34729">MAQAAKTTIGKLLYYSIKAAELGGKQVKYVVDSLNLDTTFKDINVDPVTVGDIRAHQAMVGVFGKFLPNIKVISEEDDSEKKIEPVDPAEWESVPLVSGEFLKLVDLDGGVNEDDVTVWIDPLDATKEYTEQLYEYVQVMVGIAVKGKAVAGVLHRPFLEPPVTYWAWKDHAVCPELKPFKIQRPANDVLKIVISRTVSHAGSVQQFADTAFGSKNFELVPRGGAGYKILQVILGHADAYLHITKIKKWDLCAGDGIVRALGGNVTSLAGEEIDYGQPAGGVKPDAMVNNGFIIAVYDHDWFLEGCKKAVREVTAGRS</sequence>
<dbReference type="Gene3D" id="3.40.190.80">
    <property type="match status" value="1"/>
</dbReference>
<dbReference type="Proteomes" id="UP000192578">
    <property type="component" value="Unassembled WGS sequence"/>
</dbReference>
<dbReference type="AlphaFoldDB" id="A0A1W0XDS6"/>
<evidence type="ECO:0000256" key="3">
    <source>
        <dbReference type="ARBA" id="ARBA00004167"/>
    </source>
</evidence>
<dbReference type="EC" id="3.1.3.25" evidence="6"/>
<evidence type="ECO:0000256" key="8">
    <source>
        <dbReference type="ARBA" id="ARBA00022723"/>
    </source>
</evidence>
<dbReference type="GO" id="GO:0005737">
    <property type="term" value="C:cytoplasm"/>
    <property type="evidence" value="ECO:0007669"/>
    <property type="project" value="UniProtKB-ARBA"/>
</dbReference>
<feature type="binding site" evidence="14">
    <location>
        <position position="124"/>
    </location>
    <ligand>
        <name>Mg(2+)</name>
        <dbReference type="ChEBI" id="CHEBI:18420"/>
        <label>1</label>
        <note>catalytic</note>
    </ligand>
</feature>
<dbReference type="GO" id="GO:0016020">
    <property type="term" value="C:membrane"/>
    <property type="evidence" value="ECO:0007669"/>
    <property type="project" value="UniProtKB-SubCell"/>
</dbReference>
<evidence type="ECO:0000256" key="2">
    <source>
        <dbReference type="ARBA" id="ARBA00001946"/>
    </source>
</evidence>
<evidence type="ECO:0000313" key="15">
    <source>
        <dbReference type="EMBL" id="OQV25624.1"/>
    </source>
</evidence>
<evidence type="ECO:0000256" key="6">
    <source>
        <dbReference type="ARBA" id="ARBA00013106"/>
    </source>
</evidence>
<dbReference type="PANTHER" id="PTHR43028">
    <property type="entry name" value="3'(2'),5'-BISPHOSPHATE NUCLEOTIDASE 1"/>
    <property type="match status" value="1"/>
</dbReference>
<dbReference type="InterPro" id="IPR050725">
    <property type="entry name" value="CysQ/Inositol_MonoPase"/>
</dbReference>
<keyword evidence="10 14" id="KW-0460">Magnesium</keyword>
<dbReference type="GO" id="GO:0008254">
    <property type="term" value="F:3'-nucleotidase activity"/>
    <property type="evidence" value="ECO:0007669"/>
    <property type="project" value="TreeGrafter"/>
</dbReference>
<feature type="binding site" evidence="14">
    <location>
        <position position="123"/>
    </location>
    <ligand>
        <name>Mg(2+)</name>
        <dbReference type="ChEBI" id="CHEBI:18420"/>
        <label>1</label>
        <note>catalytic</note>
    </ligand>
</feature>
<evidence type="ECO:0000256" key="1">
    <source>
        <dbReference type="ARBA" id="ARBA00001033"/>
    </source>
</evidence>
<dbReference type="EMBL" id="MTYJ01000002">
    <property type="protein sequence ID" value="OQV25624.1"/>
    <property type="molecule type" value="Genomic_DNA"/>
</dbReference>
<accession>A0A1W0XDS6</accession>
<protein>
    <recommendedName>
        <fullName evidence="6">inositol-phosphate phosphatase</fullName>
        <ecNumber evidence="6">3.1.3.25</ecNumber>
    </recommendedName>
    <alternativeName>
        <fullName evidence="13">Myo-inositol monophosphatase A3</fullName>
    </alternativeName>
</protein>
<dbReference type="FunFam" id="3.30.540.10:FF:000012">
    <property type="entry name" value="Blast:Putative inositol monophosphatase 3"/>
    <property type="match status" value="1"/>
</dbReference>
<evidence type="ECO:0000256" key="13">
    <source>
        <dbReference type="ARBA" id="ARBA00042119"/>
    </source>
</evidence>
<keyword evidence="16" id="KW-1185">Reference proteome</keyword>
<keyword evidence="7" id="KW-0812">Transmembrane</keyword>
<dbReference type="Gene3D" id="3.30.540.10">
    <property type="entry name" value="Fructose-1,6-Bisphosphatase, subunit A, domain 1"/>
    <property type="match status" value="1"/>
</dbReference>
<gene>
    <name evidence="15" type="ORF">BV898_00560</name>
</gene>
<keyword evidence="12" id="KW-0472">Membrane</keyword>
<dbReference type="GO" id="GO:0052834">
    <property type="term" value="F:inositol monophosphate phosphatase activity"/>
    <property type="evidence" value="ECO:0007669"/>
    <property type="project" value="UniProtKB-EC"/>
</dbReference>
<evidence type="ECO:0000256" key="9">
    <source>
        <dbReference type="ARBA" id="ARBA00022801"/>
    </source>
</evidence>
<dbReference type="Pfam" id="PF00459">
    <property type="entry name" value="Inositol_P"/>
    <property type="match status" value="1"/>
</dbReference>
<evidence type="ECO:0000256" key="12">
    <source>
        <dbReference type="ARBA" id="ARBA00023136"/>
    </source>
</evidence>
<evidence type="ECO:0000256" key="11">
    <source>
        <dbReference type="ARBA" id="ARBA00022989"/>
    </source>
</evidence>